<keyword evidence="2" id="KW-1185">Reference proteome</keyword>
<sequence>MTQPSPRMKAFEELPSFGLEMEPFRAYLLVWSRALRLSEITRSIGIEPSESHDIGDPNPYYESGNYRYASWKWDLDDDRRISPGTEELSEAIEELSDDLADRLKELVNRGCFVELRIVQVFEGDVELDDPGIHLTAAAIRWVARAGALIDVDQYVPGGDDEEGNTEV</sequence>
<dbReference type="Proteomes" id="UP001268542">
    <property type="component" value="Unassembled WGS sequence"/>
</dbReference>
<proteinExistence type="predicted"/>
<protein>
    <submittedName>
        <fullName evidence="1">DUF4279 domain-containing protein</fullName>
    </submittedName>
</protein>
<dbReference type="EMBL" id="JAVYII010000005">
    <property type="protein sequence ID" value="MDT9593734.1"/>
    <property type="molecule type" value="Genomic_DNA"/>
</dbReference>
<evidence type="ECO:0000313" key="2">
    <source>
        <dbReference type="Proteomes" id="UP001268542"/>
    </source>
</evidence>
<gene>
    <name evidence="1" type="ORF">RDV89_11690</name>
</gene>
<organism evidence="1 2">
    <name type="scientific">Nocardioides imazamoxiresistens</name>
    <dbReference type="NCBI Taxonomy" id="3231893"/>
    <lineage>
        <taxon>Bacteria</taxon>
        <taxon>Bacillati</taxon>
        <taxon>Actinomycetota</taxon>
        <taxon>Actinomycetes</taxon>
        <taxon>Propionibacteriales</taxon>
        <taxon>Nocardioidaceae</taxon>
        <taxon>Nocardioides</taxon>
    </lineage>
</organism>
<reference evidence="1 2" key="1">
    <citation type="submission" date="2023-08" db="EMBL/GenBank/DDBJ databases">
        <title>Nocardioides seae sp. nov., a bacterium isolated from a soil.</title>
        <authorList>
            <person name="Wang X."/>
        </authorList>
    </citation>
    <scope>NUCLEOTIDE SEQUENCE [LARGE SCALE GENOMIC DNA]</scope>
    <source>
        <strain evidence="1 2">YZH12</strain>
    </source>
</reference>
<dbReference type="InterPro" id="IPR025459">
    <property type="entry name" value="DUF4279"/>
</dbReference>
<comment type="caution">
    <text evidence="1">The sequence shown here is derived from an EMBL/GenBank/DDBJ whole genome shotgun (WGS) entry which is preliminary data.</text>
</comment>
<dbReference type="RefSeq" id="WP_315733625.1">
    <property type="nucleotide sequence ID" value="NZ_JAVYII010000005.1"/>
</dbReference>
<dbReference type="Pfam" id="PF14106">
    <property type="entry name" value="DUF4279"/>
    <property type="match status" value="1"/>
</dbReference>
<name>A0ABU3PX10_9ACTN</name>
<evidence type="ECO:0000313" key="1">
    <source>
        <dbReference type="EMBL" id="MDT9593734.1"/>
    </source>
</evidence>
<accession>A0ABU3PX10</accession>